<gene>
    <name evidence="5" type="ORF">CDD82_5774</name>
</gene>
<proteinExistence type="predicted"/>
<feature type="region of interest" description="Disordered" evidence="3">
    <location>
        <begin position="325"/>
        <end position="356"/>
    </location>
</feature>
<keyword evidence="1 2" id="KW-0728">SH3 domain</keyword>
<sequence length="356" mass="39439">MKLLRRGRGQGDLIECLNAGDGSWWVGRLYRDRRTIGSFPSNFVEVLPQGFRPTTRSVSPLPSRDSSGSKNVPIKSKTFRKPFEAYAKAPHYTSAKQPETFREPPQHHGSHDALAAVYSKPSVTELQHAPSPPRLKHDNTRVSSPAPHPSRTPSRLASQDRADSPPPPPPPHRHVNRQGSHDTRPQDVTRHGSTASYGQGHYSQEPSNLDHMASHLGRQPSYTPFDDRPYDYRPQTPRPVTPGRVSPAGSHMTPSPLREAMDGVMEQLDQLGGRPGQIESPEPQFDPWSPESFNMVSHRAAPRGVQESTRPLTSMGIANLDEGYETWSGQSSRGTSHHANHGGEHKSELPRLSSYT</sequence>
<reference evidence="5 6" key="1">
    <citation type="submission" date="2017-06" db="EMBL/GenBank/DDBJ databases">
        <title>Ant-infecting Ophiocordyceps genomes reveal a high diversity of potential behavioral manipulation genes and a possible major role for enterotoxins.</title>
        <authorList>
            <person name="De Bekker C."/>
            <person name="Evans H.C."/>
            <person name="Brachmann A."/>
            <person name="Hughes D.P."/>
        </authorList>
    </citation>
    <scope>NUCLEOTIDE SEQUENCE [LARGE SCALE GENOMIC DNA]</scope>
    <source>
        <strain evidence="5 6">1348a</strain>
    </source>
</reference>
<evidence type="ECO:0000256" key="3">
    <source>
        <dbReference type="SAM" id="MobiDB-lite"/>
    </source>
</evidence>
<dbReference type="Gene3D" id="2.30.30.40">
    <property type="entry name" value="SH3 Domains"/>
    <property type="match status" value="1"/>
</dbReference>
<accession>A0A2C5YZD2</accession>
<feature type="region of interest" description="Disordered" evidence="3">
    <location>
        <begin position="89"/>
        <end position="111"/>
    </location>
</feature>
<feature type="compositionally biased region" description="Polar residues" evidence="3">
    <location>
        <begin position="54"/>
        <end position="70"/>
    </location>
</feature>
<dbReference type="EMBL" id="NJEU01000551">
    <property type="protein sequence ID" value="PHH72860.1"/>
    <property type="molecule type" value="Genomic_DNA"/>
</dbReference>
<evidence type="ECO:0000259" key="4">
    <source>
        <dbReference type="PROSITE" id="PS50002"/>
    </source>
</evidence>
<keyword evidence="6" id="KW-1185">Reference proteome</keyword>
<dbReference type="InterPro" id="IPR001452">
    <property type="entry name" value="SH3_domain"/>
</dbReference>
<evidence type="ECO:0000256" key="1">
    <source>
        <dbReference type="ARBA" id="ARBA00022443"/>
    </source>
</evidence>
<dbReference type="InterPro" id="IPR036028">
    <property type="entry name" value="SH3-like_dom_sf"/>
</dbReference>
<feature type="region of interest" description="Disordered" evidence="3">
    <location>
        <begin position="123"/>
        <end position="256"/>
    </location>
</feature>
<evidence type="ECO:0000256" key="2">
    <source>
        <dbReference type="PROSITE-ProRule" id="PRU00192"/>
    </source>
</evidence>
<feature type="domain" description="SH3" evidence="4">
    <location>
        <begin position="1"/>
        <end position="49"/>
    </location>
</feature>
<feature type="compositionally biased region" description="Basic and acidic residues" evidence="3">
    <location>
        <begin position="99"/>
        <end position="111"/>
    </location>
</feature>
<feature type="compositionally biased region" description="Polar residues" evidence="3">
    <location>
        <begin position="191"/>
        <end position="207"/>
    </location>
</feature>
<comment type="caution">
    <text evidence="5">The sequence shown here is derived from an EMBL/GenBank/DDBJ whole genome shotgun (WGS) entry which is preliminary data.</text>
</comment>
<dbReference type="OrthoDB" id="6129702at2759"/>
<dbReference type="PROSITE" id="PS50002">
    <property type="entry name" value="SH3"/>
    <property type="match status" value="1"/>
</dbReference>
<evidence type="ECO:0000313" key="5">
    <source>
        <dbReference type="EMBL" id="PHH72860.1"/>
    </source>
</evidence>
<protein>
    <recommendedName>
        <fullName evidence="4">SH3 domain-containing protein</fullName>
    </recommendedName>
</protein>
<organism evidence="5 6">
    <name type="scientific">Ophiocordyceps australis</name>
    <dbReference type="NCBI Taxonomy" id="1399860"/>
    <lineage>
        <taxon>Eukaryota</taxon>
        <taxon>Fungi</taxon>
        <taxon>Dikarya</taxon>
        <taxon>Ascomycota</taxon>
        <taxon>Pezizomycotina</taxon>
        <taxon>Sordariomycetes</taxon>
        <taxon>Hypocreomycetidae</taxon>
        <taxon>Hypocreales</taxon>
        <taxon>Ophiocordycipitaceae</taxon>
        <taxon>Ophiocordyceps</taxon>
    </lineage>
</organism>
<dbReference type="AlphaFoldDB" id="A0A2C5YZD2"/>
<dbReference type="SUPFAM" id="SSF50044">
    <property type="entry name" value="SH3-domain"/>
    <property type="match status" value="1"/>
</dbReference>
<dbReference type="Proteomes" id="UP000224854">
    <property type="component" value="Unassembled WGS sequence"/>
</dbReference>
<name>A0A2C5YZD2_9HYPO</name>
<evidence type="ECO:0000313" key="6">
    <source>
        <dbReference type="Proteomes" id="UP000224854"/>
    </source>
</evidence>
<feature type="compositionally biased region" description="Basic and acidic residues" evidence="3">
    <location>
        <begin position="179"/>
        <end position="190"/>
    </location>
</feature>
<feature type="region of interest" description="Disordered" evidence="3">
    <location>
        <begin position="54"/>
        <end position="77"/>
    </location>
</feature>